<dbReference type="InterPro" id="IPR019734">
    <property type="entry name" value="TPR_rpt"/>
</dbReference>
<evidence type="ECO:0000256" key="3">
    <source>
        <dbReference type="PROSITE-ProRule" id="PRU00339"/>
    </source>
</evidence>
<keyword evidence="7" id="KW-1185">Reference proteome</keyword>
<feature type="compositionally biased region" description="Basic residues" evidence="4">
    <location>
        <begin position="1328"/>
        <end position="1339"/>
    </location>
</feature>
<feature type="compositionally biased region" description="Polar residues" evidence="4">
    <location>
        <begin position="202"/>
        <end position="219"/>
    </location>
</feature>
<gene>
    <name evidence="6" type="ORF">HAHE_19770</name>
</gene>
<evidence type="ECO:0000259" key="5">
    <source>
        <dbReference type="Pfam" id="PF20698"/>
    </source>
</evidence>
<keyword evidence="2 3" id="KW-0802">TPR repeat</keyword>
<organism evidence="6 7">
    <name type="scientific">Haloferula helveola</name>
    <dbReference type="NCBI Taxonomy" id="490095"/>
    <lineage>
        <taxon>Bacteria</taxon>
        <taxon>Pseudomonadati</taxon>
        <taxon>Verrucomicrobiota</taxon>
        <taxon>Verrucomicrobiia</taxon>
        <taxon>Verrucomicrobiales</taxon>
        <taxon>Verrucomicrobiaceae</taxon>
        <taxon>Haloferula</taxon>
    </lineage>
</organism>
<dbReference type="InterPro" id="IPR051012">
    <property type="entry name" value="CellSynth/LPSAsmb/PSIAsmb"/>
</dbReference>
<protein>
    <recommendedName>
        <fullName evidence="5">PIN domain-containing protein</fullName>
    </recommendedName>
</protein>
<dbReference type="InterPro" id="IPR048987">
    <property type="entry name" value="PIN-TPR-GreABC"/>
</dbReference>
<dbReference type="EMBL" id="AP024702">
    <property type="protein sequence ID" value="BCX48069.1"/>
    <property type="molecule type" value="Genomic_DNA"/>
</dbReference>
<feature type="domain" description="PIN" evidence="5">
    <location>
        <begin position="964"/>
        <end position="1103"/>
    </location>
</feature>
<proteinExistence type="predicted"/>
<dbReference type="PANTHER" id="PTHR45586:SF1">
    <property type="entry name" value="LIPOPOLYSACCHARIDE ASSEMBLY PROTEIN B"/>
    <property type="match status" value="1"/>
</dbReference>
<dbReference type="InterPro" id="IPR011990">
    <property type="entry name" value="TPR-like_helical_dom_sf"/>
</dbReference>
<evidence type="ECO:0000313" key="6">
    <source>
        <dbReference type="EMBL" id="BCX48069.1"/>
    </source>
</evidence>
<evidence type="ECO:0000256" key="2">
    <source>
        <dbReference type="ARBA" id="ARBA00022803"/>
    </source>
</evidence>
<dbReference type="SMART" id="SM00028">
    <property type="entry name" value="TPR"/>
    <property type="match status" value="4"/>
</dbReference>
<evidence type="ECO:0000256" key="1">
    <source>
        <dbReference type="ARBA" id="ARBA00022737"/>
    </source>
</evidence>
<accession>A0ABM7RFY5</accession>
<dbReference type="SUPFAM" id="SSF48452">
    <property type="entry name" value="TPR-like"/>
    <property type="match status" value="3"/>
</dbReference>
<evidence type="ECO:0000256" key="4">
    <source>
        <dbReference type="SAM" id="MobiDB-lite"/>
    </source>
</evidence>
<dbReference type="Gene3D" id="1.25.40.10">
    <property type="entry name" value="Tetratricopeptide repeat domain"/>
    <property type="match status" value="3"/>
</dbReference>
<dbReference type="Pfam" id="PF20698">
    <property type="entry name" value="PIN-TPR-GreABC"/>
    <property type="match status" value="1"/>
</dbReference>
<dbReference type="Pfam" id="PF13432">
    <property type="entry name" value="TPR_16"/>
    <property type="match status" value="1"/>
</dbReference>
<feature type="repeat" description="TPR" evidence="3">
    <location>
        <begin position="302"/>
        <end position="335"/>
    </location>
</feature>
<feature type="region of interest" description="Disordered" evidence="4">
    <location>
        <begin position="202"/>
        <end position="222"/>
    </location>
</feature>
<dbReference type="PROSITE" id="PS50005">
    <property type="entry name" value="TPR"/>
    <property type="match status" value="1"/>
</dbReference>
<dbReference type="PANTHER" id="PTHR45586">
    <property type="entry name" value="TPR REPEAT-CONTAINING PROTEIN PA4667"/>
    <property type="match status" value="1"/>
</dbReference>
<reference evidence="6 7" key="1">
    <citation type="submission" date="2021-06" db="EMBL/GenBank/DDBJ databases">
        <title>Complete genome of Haloferula helveola possessing various polysaccharide degrading enzymes.</title>
        <authorList>
            <person name="Takami H."/>
            <person name="Huang C."/>
            <person name="Hamasaki K."/>
        </authorList>
    </citation>
    <scope>NUCLEOTIDE SEQUENCE [LARGE SCALE GENOMIC DNA]</scope>
    <source>
        <strain evidence="6 7">CN-1</strain>
    </source>
</reference>
<keyword evidence="1" id="KW-0677">Repeat</keyword>
<feature type="region of interest" description="Disordered" evidence="4">
    <location>
        <begin position="1316"/>
        <end position="1339"/>
    </location>
</feature>
<feature type="compositionally biased region" description="Basic and acidic residues" evidence="4">
    <location>
        <begin position="1316"/>
        <end position="1327"/>
    </location>
</feature>
<sequence length="1339" mass="149074">MLFAPTSSSGIAIGGIARILGKLTTLLGRLVGEISKSDLEALVHLETPEKHRALRHLIIQYAYLETLVENLEKLTLKDPETEIPSKSFSLITGDQPPFAKGEGTFLDLREEPHQFSFYKERLAVLLTAVCITGTDITSLANAFNDIARSKAISIIKESDQLSRLFLANSIELIEETAIATKSDTTEILNLLKNSNLTGALETNSGRSAAKSPNTDNSAPEISPPLEAKIEQLLKYAVKLDSSVESLKSESSQDLSLQKLEAYFETARDELRKGSLERAVEKFHAILSLTSPDGTEEQRQLRARSISNLGIAALRANNLEEAKSRFLEAYNLHPKQPNIAALYALAFHLDGDSERALQHLQELIDSGEAKEGAYGLYAQILGYHKNETAALEFLASVEYKNEQWFEIKSRMLFQLGKFDEAIRTAEEGLIAFPDSVDLKSSKAVALAAPLTNGQLIRAGLRTKEELDALKEAERIFSGCADDLIGRGSKGESIDVLLNLAAVRLALGEGEPAKEALNLAKSYRPSDERVLDLLVGAKWLSGDLKDAYVEARSFYNLSKSTDSVLKLAAIMIATDRMHQAIDLIDLHLPDEQSDSARFRLLGMKLDALVGSHDRIAAENYASFLEGEFPDSSEILAVIASYHRRRKNWDRCESLYRRAISHATDPTQADHCKVELSNAYYQQRRWTESLEAFPDRPGSDEFRVNIRERAHCNIEIGNLEEAFRLVNLVSRDESDEGILEIRSWIEYKLFRFDEARESLRCLSALDANPRWSMMMAEASSRAGDREAAYGIICDLIDRDPANVEALILASQACYQMAFDQEGFEFAIRAFRSSPDDQRVKGLVSHALLLGPDAVQIDEADLDAVRSSLVQNHAIEQLELPRGDGGQLDLSPILERVKLSSELRRNQIEKYLAISAPLGLFVPTVFPCIWSCWRAMTSSSEGKVFMASGDADAQAQQRRSVDQCDQFVIDYSALMTLEGLGLLDLLLDCQKTVLLPSDTIDLFRQAKEMTIRLKGSSGMLAYNEGHFRFISERPEDIDSEVSRIEGIIEFLEGNSLKPVGLRPAALQGWQENPDLRMWPQAVFLPVGVSLSENSPLFTDQMVLGLVAEKEGGKRAFCTQDFLRSCLASGKLDARKYEDSVIWLIEKNYEFVSIGSGTVLRAFELDSFGIGGTVTKVLARAMNVRNETTARILGEAAARLWKNCDISPEARSELLLEIVQCIGFVAGDYRHGVSFLGGLLPVLAEVPEMAMGLLDTIRNKVPDNPEFQAFMVLLGSIAARTPRQAVARQRNLWLPALPQWDRQNRIQKLVAPQLISLLKERAKPPESAPLRRREARRHKRRRGR</sequence>
<name>A0ABM7RFY5_9BACT</name>
<evidence type="ECO:0000313" key="7">
    <source>
        <dbReference type="Proteomes" id="UP001374893"/>
    </source>
</evidence>
<dbReference type="Proteomes" id="UP001374893">
    <property type="component" value="Chromosome"/>
</dbReference>